<evidence type="ECO:0000313" key="3">
    <source>
        <dbReference type="Proteomes" id="UP000322000"/>
    </source>
</evidence>
<protein>
    <submittedName>
        <fullName evidence="4">Uncharacterized protein LOC113507312</fullName>
    </submittedName>
</protein>
<dbReference type="KEGG" id="tnl:113507312"/>
<evidence type="ECO:0000256" key="1">
    <source>
        <dbReference type="SAM" id="Coils"/>
    </source>
</evidence>
<dbReference type="OrthoDB" id="7436381at2759"/>
<dbReference type="Proteomes" id="UP000322000">
    <property type="component" value="Unplaced"/>
</dbReference>
<dbReference type="AlphaFoldDB" id="A0A7E5WYN1"/>
<gene>
    <name evidence="4" type="primary">LOC113507312</name>
</gene>
<dbReference type="InParanoid" id="A0A7E5WYN1"/>
<keyword evidence="3" id="KW-1185">Reference proteome</keyword>
<proteinExistence type="predicted"/>
<evidence type="ECO:0000259" key="2">
    <source>
        <dbReference type="Pfam" id="PF25298"/>
    </source>
</evidence>
<sequence length="206" mass="23678">MAALSAQNEDLKKKIEQLEIQSKKDNEQILMLEDKIESLQRGSCKNTIEIKNVPKVTKESKEDLLQMVITLSENVDYPIIKKDINDIYRARTKRTETKNGPIIIELSSTLVKTDLMKKMKEFNRKNPNKICAKHLGFKTDVDTPVFVSEKLTTKGARLHFLARDLTKSLKFKFCWTSYGVVYVKKDDNSPTIIIKSEGQVHSLMQD</sequence>
<reference evidence="4" key="1">
    <citation type="submission" date="2025-08" db="UniProtKB">
        <authorList>
            <consortium name="RefSeq"/>
        </authorList>
    </citation>
    <scope>IDENTIFICATION</scope>
</reference>
<evidence type="ECO:0000313" key="4">
    <source>
        <dbReference type="RefSeq" id="XP_026745978.1"/>
    </source>
</evidence>
<feature type="domain" description="FP protein C-terminal" evidence="2">
    <location>
        <begin position="152"/>
        <end position="203"/>
    </location>
</feature>
<dbReference type="RefSeq" id="XP_026745978.1">
    <property type="nucleotide sequence ID" value="XM_026890177.1"/>
</dbReference>
<dbReference type="InterPro" id="IPR057251">
    <property type="entry name" value="FP_C"/>
</dbReference>
<accession>A0A7E5WYN1</accession>
<dbReference type="GeneID" id="113507312"/>
<dbReference type="Pfam" id="PF25298">
    <property type="entry name" value="Baculo_FP_2nd"/>
    <property type="match status" value="1"/>
</dbReference>
<name>A0A7E5WYN1_TRINI</name>
<organism evidence="3 4">
    <name type="scientific">Trichoplusia ni</name>
    <name type="common">Cabbage looper</name>
    <dbReference type="NCBI Taxonomy" id="7111"/>
    <lineage>
        <taxon>Eukaryota</taxon>
        <taxon>Metazoa</taxon>
        <taxon>Ecdysozoa</taxon>
        <taxon>Arthropoda</taxon>
        <taxon>Hexapoda</taxon>
        <taxon>Insecta</taxon>
        <taxon>Pterygota</taxon>
        <taxon>Neoptera</taxon>
        <taxon>Endopterygota</taxon>
        <taxon>Lepidoptera</taxon>
        <taxon>Glossata</taxon>
        <taxon>Ditrysia</taxon>
        <taxon>Noctuoidea</taxon>
        <taxon>Noctuidae</taxon>
        <taxon>Plusiinae</taxon>
        <taxon>Trichoplusia</taxon>
    </lineage>
</organism>
<keyword evidence="1" id="KW-0175">Coiled coil</keyword>
<feature type="coiled-coil region" evidence="1">
    <location>
        <begin position="1"/>
        <end position="35"/>
    </location>
</feature>